<name>A0A2D2CV61_METT3</name>
<sequence length="407" mass="44654">MKKTRPQPGLPVSAAAHVGLLLAALLAFPEARKFEDAQEAVPVDIVTDSTVNEVMKGEKTAKEIKPVQRVDKRAETAETKPLPPLAEAKKDISAPPPPLRPRQEEPEDRPETPPPPKRVAALPPKPEPPARPTPTKPEPPKIERAKAEPPKPEPPKAEPPKPQPKAAPSPPEREPEDAEVVRPKPPPRPPEKVEKPEPAKPAAPQKPAERPMAKDEPRLKTDEVAKLLERKKSTEKAPADGPADSKSDRPATKPKSGDETAPKSKFDAANIANLLSREAPQRRAATGREMTKTASLGAPTANAARMSPTMEARINDYLIENYRRCWQAALVQNARSYVPLVEFHLTRAGALEGPPRLLNPSSDPIERSRGEQALAAIRRCSPMSVPEFFAPYYDHWHVTTFNMTDDM</sequence>
<evidence type="ECO:0000256" key="1">
    <source>
        <dbReference type="SAM" id="MobiDB-lite"/>
    </source>
</evidence>
<feature type="compositionally biased region" description="Pro residues" evidence="1">
    <location>
        <begin position="160"/>
        <end position="170"/>
    </location>
</feature>
<feature type="compositionally biased region" description="Basic and acidic residues" evidence="1">
    <location>
        <begin position="207"/>
        <end position="266"/>
    </location>
</feature>
<feature type="compositionally biased region" description="Basic and acidic residues" evidence="1">
    <location>
        <begin position="138"/>
        <end position="159"/>
    </location>
</feature>
<feature type="chain" id="PRO_5013964801" evidence="2">
    <location>
        <begin position="24"/>
        <end position="407"/>
    </location>
</feature>
<dbReference type="EMBL" id="CP023737">
    <property type="protein sequence ID" value="ATQ66574.1"/>
    <property type="molecule type" value="Genomic_DNA"/>
</dbReference>
<dbReference type="RefSeq" id="WP_003613989.1">
    <property type="nucleotide sequence ID" value="NZ_ADVE02000001.1"/>
</dbReference>
<proteinExistence type="predicted"/>
<feature type="compositionally biased region" description="Basic and acidic residues" evidence="1">
    <location>
        <begin position="189"/>
        <end position="198"/>
    </location>
</feature>
<gene>
    <name evidence="3" type="ORF">CQW49_00710</name>
</gene>
<accession>A0A2D2CV61</accession>
<organism evidence="3 4">
    <name type="scientific">Methylosinus trichosporium (strain ATCC 35070 / NCIMB 11131 / UNIQEM 75 / OB3b)</name>
    <dbReference type="NCBI Taxonomy" id="595536"/>
    <lineage>
        <taxon>Bacteria</taxon>
        <taxon>Pseudomonadati</taxon>
        <taxon>Pseudomonadota</taxon>
        <taxon>Alphaproteobacteria</taxon>
        <taxon>Hyphomicrobiales</taxon>
        <taxon>Methylocystaceae</taxon>
        <taxon>Methylosinus</taxon>
    </lineage>
</organism>
<feature type="region of interest" description="Disordered" evidence="1">
    <location>
        <begin position="57"/>
        <end position="294"/>
    </location>
</feature>
<dbReference type="AlphaFoldDB" id="A0A2D2CV61"/>
<evidence type="ECO:0000313" key="3">
    <source>
        <dbReference type="EMBL" id="ATQ66574.1"/>
    </source>
</evidence>
<dbReference type="Gene3D" id="3.30.1150.10">
    <property type="match status" value="1"/>
</dbReference>
<evidence type="ECO:0000256" key="2">
    <source>
        <dbReference type="SAM" id="SignalP"/>
    </source>
</evidence>
<dbReference type="STRING" id="595536.GCA_000178815_00804"/>
<reference evidence="4" key="1">
    <citation type="submission" date="2017-10" db="EMBL/GenBank/DDBJ databases">
        <title>Completed PacBio SMRT sequence of Methylosinus trichosporium OB3b reveals presence of a third large plasmid.</title>
        <authorList>
            <person name="Charles T.C."/>
            <person name="Lynch M.D.J."/>
            <person name="Heil J.R."/>
            <person name="Cheng J."/>
        </authorList>
    </citation>
    <scope>NUCLEOTIDE SEQUENCE [LARGE SCALE GENOMIC DNA]</scope>
    <source>
        <strain evidence="4">OB3b</strain>
    </source>
</reference>
<keyword evidence="4" id="KW-1185">Reference proteome</keyword>
<dbReference type="Proteomes" id="UP000230709">
    <property type="component" value="Chromosome"/>
</dbReference>
<evidence type="ECO:0000313" key="4">
    <source>
        <dbReference type="Proteomes" id="UP000230709"/>
    </source>
</evidence>
<dbReference type="KEGG" id="mtw:CQW49_00710"/>
<keyword evidence="2" id="KW-0732">Signal</keyword>
<feature type="compositionally biased region" description="Basic and acidic residues" evidence="1">
    <location>
        <begin position="57"/>
        <end position="78"/>
    </location>
</feature>
<feature type="compositionally biased region" description="Pro residues" evidence="1">
    <location>
        <begin position="112"/>
        <end position="137"/>
    </location>
</feature>
<feature type="signal peptide" evidence="2">
    <location>
        <begin position="1"/>
        <end position="23"/>
    </location>
</feature>
<protein>
    <submittedName>
        <fullName evidence="3">Cell envelope biogenesis protein TolA</fullName>
    </submittedName>
</protein>